<dbReference type="OrthoDB" id="7866799at2"/>
<evidence type="ECO:0000313" key="2">
    <source>
        <dbReference type="Proteomes" id="UP000244496"/>
    </source>
</evidence>
<keyword evidence="2" id="KW-1185">Reference proteome</keyword>
<evidence type="ECO:0008006" key="3">
    <source>
        <dbReference type="Google" id="ProtNLM"/>
    </source>
</evidence>
<dbReference type="KEGG" id="geh:HYN69_12100"/>
<reference evidence="1 2" key="1">
    <citation type="submission" date="2018-04" db="EMBL/GenBank/DDBJ databases">
        <title>Genome sequencing of Gemmobacter.</title>
        <authorList>
            <person name="Yi H."/>
            <person name="Baek M.-G."/>
        </authorList>
    </citation>
    <scope>NUCLEOTIDE SEQUENCE [LARGE SCALE GENOMIC DNA]</scope>
    <source>
        <strain evidence="1 2">HYN0069</strain>
    </source>
</reference>
<protein>
    <recommendedName>
        <fullName evidence="3">Antibiotic biosynthesis monooxygenase</fullName>
    </recommendedName>
</protein>
<dbReference type="AlphaFoldDB" id="A0A2S0UMW3"/>
<proteinExistence type="predicted"/>
<name>A0A2S0UMW3_9RHOB</name>
<dbReference type="RefSeq" id="WP_108435963.1">
    <property type="nucleotide sequence ID" value="NZ_CP028918.1"/>
</dbReference>
<dbReference type="Proteomes" id="UP000244496">
    <property type="component" value="Chromosome"/>
</dbReference>
<gene>
    <name evidence="1" type="ORF">HYN69_12100</name>
</gene>
<accession>A0A2S0UMW3</accession>
<organism evidence="1 2">
    <name type="scientific">Paragemmobacter aquarius</name>
    <dbReference type="NCBI Taxonomy" id="2169400"/>
    <lineage>
        <taxon>Bacteria</taxon>
        <taxon>Pseudomonadati</taxon>
        <taxon>Pseudomonadota</taxon>
        <taxon>Alphaproteobacteria</taxon>
        <taxon>Rhodobacterales</taxon>
        <taxon>Paracoccaceae</taxon>
        <taxon>Paragemmobacter</taxon>
    </lineage>
</organism>
<dbReference type="EMBL" id="CP028918">
    <property type="protein sequence ID" value="AWB49146.1"/>
    <property type="molecule type" value="Genomic_DNA"/>
</dbReference>
<evidence type="ECO:0000313" key="1">
    <source>
        <dbReference type="EMBL" id="AWB49146.1"/>
    </source>
</evidence>
<sequence length="102" mass="11477">MLAKIYNLRFQNLNDARHAATYISEGMGGLVGELNISGLTVLLRKEGVVQAIARFDTQEDFVRVQNKRPDVISLLQKRFPCMIEDIAAVTVYSYEREAVSTV</sequence>